<feature type="compositionally biased region" description="Pro residues" evidence="1">
    <location>
        <begin position="28"/>
        <end position="52"/>
    </location>
</feature>
<feature type="compositionally biased region" description="Low complexity" evidence="1">
    <location>
        <begin position="17"/>
        <end position="27"/>
    </location>
</feature>
<name>A0AA35VU57_LACSI</name>
<organism evidence="2 3">
    <name type="scientific">Lactuca saligna</name>
    <name type="common">Willowleaf lettuce</name>
    <dbReference type="NCBI Taxonomy" id="75948"/>
    <lineage>
        <taxon>Eukaryota</taxon>
        <taxon>Viridiplantae</taxon>
        <taxon>Streptophyta</taxon>
        <taxon>Embryophyta</taxon>
        <taxon>Tracheophyta</taxon>
        <taxon>Spermatophyta</taxon>
        <taxon>Magnoliopsida</taxon>
        <taxon>eudicotyledons</taxon>
        <taxon>Gunneridae</taxon>
        <taxon>Pentapetalae</taxon>
        <taxon>asterids</taxon>
        <taxon>campanulids</taxon>
        <taxon>Asterales</taxon>
        <taxon>Asteraceae</taxon>
        <taxon>Cichorioideae</taxon>
        <taxon>Cichorieae</taxon>
        <taxon>Lactucinae</taxon>
        <taxon>Lactuca</taxon>
    </lineage>
</organism>
<evidence type="ECO:0000256" key="1">
    <source>
        <dbReference type="SAM" id="MobiDB-lite"/>
    </source>
</evidence>
<feature type="region of interest" description="Disordered" evidence="1">
    <location>
        <begin position="1"/>
        <end position="77"/>
    </location>
</feature>
<dbReference type="EMBL" id="OX465077">
    <property type="protein sequence ID" value="CAI9267957.1"/>
    <property type="molecule type" value="Genomic_DNA"/>
</dbReference>
<protein>
    <submittedName>
        <fullName evidence="2">Uncharacterized protein</fullName>
    </submittedName>
</protein>
<evidence type="ECO:0000313" key="3">
    <source>
        <dbReference type="Proteomes" id="UP001177003"/>
    </source>
</evidence>
<proteinExistence type="predicted"/>
<dbReference type="Proteomes" id="UP001177003">
    <property type="component" value="Chromosome 1"/>
</dbReference>
<accession>A0AA35VU57</accession>
<reference evidence="2" key="1">
    <citation type="submission" date="2023-04" db="EMBL/GenBank/DDBJ databases">
        <authorList>
            <person name="Vijverberg K."/>
            <person name="Xiong W."/>
            <person name="Schranz E."/>
        </authorList>
    </citation>
    <scope>NUCLEOTIDE SEQUENCE</scope>
</reference>
<dbReference type="AlphaFoldDB" id="A0AA35VU57"/>
<evidence type="ECO:0000313" key="2">
    <source>
        <dbReference type="EMBL" id="CAI9267957.1"/>
    </source>
</evidence>
<sequence length="141" mass="15272">MKHFMAFIDDDDDMLVDDTPPNSLGDNSPPPPPPLSNLPPSLPPPSHCPPRTPSSLPYSPEYDVAKGGGGLEMSETGRAEADLQKEIVIANIPYVVTKIDQPIPDTGNQSETDDYKGFLDVGFMPPANVPVVHFKLAYRDS</sequence>
<keyword evidence="3" id="KW-1185">Reference proteome</keyword>
<gene>
    <name evidence="2" type="ORF">LSALG_LOCUS8411</name>
</gene>